<accession>A0A846MN99</accession>
<keyword evidence="2" id="KW-1185">Reference proteome</keyword>
<sequence>MEIQSLVSWCSEHLSPMAWQRVATELSPYFQKKYGWSIAALFKPQANMHLDDEDLIHINEVLQSLYGQTVEG</sequence>
<dbReference type="Proteomes" id="UP000537126">
    <property type="component" value="Unassembled WGS sequence"/>
</dbReference>
<name>A0A846MN99_9BACT</name>
<comment type="caution">
    <text evidence="1">The sequence shown here is derived from an EMBL/GenBank/DDBJ whole genome shotgun (WGS) entry which is preliminary data.</text>
</comment>
<evidence type="ECO:0000313" key="1">
    <source>
        <dbReference type="EMBL" id="NIK73016.1"/>
    </source>
</evidence>
<evidence type="ECO:0000313" key="2">
    <source>
        <dbReference type="Proteomes" id="UP000537126"/>
    </source>
</evidence>
<dbReference type="RefSeq" id="WP_166918298.1">
    <property type="nucleotide sequence ID" value="NZ_JAASRN010000001.1"/>
</dbReference>
<protein>
    <submittedName>
        <fullName evidence="1">Uncharacterized protein</fullName>
    </submittedName>
</protein>
<proteinExistence type="predicted"/>
<reference evidence="1 2" key="1">
    <citation type="submission" date="2020-03" db="EMBL/GenBank/DDBJ databases">
        <title>Genomic Encyclopedia of Type Strains, Phase IV (KMG-IV): sequencing the most valuable type-strain genomes for metagenomic binning, comparative biology and taxonomic classification.</title>
        <authorList>
            <person name="Goeker M."/>
        </authorList>
    </citation>
    <scope>NUCLEOTIDE SEQUENCE [LARGE SCALE GENOMIC DNA]</scope>
    <source>
        <strain evidence="1 2">DSM 5718</strain>
    </source>
</reference>
<gene>
    <name evidence="1" type="ORF">FHS56_000502</name>
</gene>
<organism evidence="1 2">
    <name type="scientific">Thermonema lapsum</name>
    <dbReference type="NCBI Taxonomy" id="28195"/>
    <lineage>
        <taxon>Bacteria</taxon>
        <taxon>Pseudomonadati</taxon>
        <taxon>Bacteroidota</taxon>
        <taxon>Cytophagia</taxon>
        <taxon>Cytophagales</taxon>
        <taxon>Thermonemataceae</taxon>
        <taxon>Thermonema</taxon>
    </lineage>
</organism>
<dbReference type="EMBL" id="JAASRN010000001">
    <property type="protein sequence ID" value="NIK73016.1"/>
    <property type="molecule type" value="Genomic_DNA"/>
</dbReference>
<dbReference type="AlphaFoldDB" id="A0A846MN99"/>